<evidence type="ECO:0000313" key="4">
    <source>
        <dbReference type="EMBL" id="KAJ5589058.1"/>
    </source>
</evidence>
<protein>
    <recommendedName>
        <fullName evidence="3">WD-like domain-containing protein</fullName>
    </recommendedName>
</protein>
<evidence type="ECO:0000313" key="5">
    <source>
        <dbReference type="Proteomes" id="UP001213799"/>
    </source>
</evidence>
<dbReference type="GeneID" id="81593032"/>
<feature type="domain" description="WD-like" evidence="3">
    <location>
        <begin position="80"/>
        <end position="157"/>
    </location>
</feature>
<feature type="region of interest" description="Disordered" evidence="1">
    <location>
        <begin position="44"/>
        <end position="80"/>
    </location>
</feature>
<accession>A0AAD6DMD0</accession>
<reference evidence="4" key="1">
    <citation type="journal article" date="2023" name="IMA Fungus">
        <title>Comparative genomic study of the Penicillium genus elucidates a diverse pangenome and 15 lateral gene transfer events.</title>
        <authorList>
            <person name="Petersen C."/>
            <person name="Sorensen T."/>
            <person name="Nielsen M.R."/>
            <person name="Sondergaard T.E."/>
            <person name="Sorensen J.L."/>
            <person name="Fitzpatrick D.A."/>
            <person name="Frisvad J.C."/>
            <person name="Nielsen K.L."/>
        </authorList>
    </citation>
    <scope>NUCLEOTIDE SEQUENCE</scope>
    <source>
        <strain evidence="4">IBT 12815</strain>
    </source>
</reference>
<feature type="compositionally biased region" description="Polar residues" evidence="1">
    <location>
        <begin position="54"/>
        <end position="78"/>
    </location>
</feature>
<dbReference type="Proteomes" id="UP001213799">
    <property type="component" value="Unassembled WGS sequence"/>
</dbReference>
<dbReference type="InterPro" id="IPR046925">
    <property type="entry name" value="WD-like_fungi"/>
</dbReference>
<gene>
    <name evidence="4" type="ORF">N7537_011736</name>
</gene>
<dbReference type="Pfam" id="PF20493">
    <property type="entry name" value="WD-like_fungi"/>
    <property type="match status" value="1"/>
</dbReference>
<name>A0AAD6DMD0_9EURO</name>
<evidence type="ECO:0000256" key="2">
    <source>
        <dbReference type="SAM" id="SignalP"/>
    </source>
</evidence>
<keyword evidence="5" id="KW-1185">Reference proteome</keyword>
<dbReference type="EMBL" id="JAQJAE010000006">
    <property type="protein sequence ID" value="KAJ5589058.1"/>
    <property type="molecule type" value="Genomic_DNA"/>
</dbReference>
<reference evidence="4" key="2">
    <citation type="submission" date="2023-01" db="EMBL/GenBank/DDBJ databases">
        <authorList>
            <person name="Petersen C."/>
        </authorList>
    </citation>
    <scope>NUCLEOTIDE SEQUENCE</scope>
    <source>
        <strain evidence="4">IBT 12815</strain>
    </source>
</reference>
<proteinExistence type="predicted"/>
<organism evidence="4 5">
    <name type="scientific">Penicillium hordei</name>
    <dbReference type="NCBI Taxonomy" id="40994"/>
    <lineage>
        <taxon>Eukaryota</taxon>
        <taxon>Fungi</taxon>
        <taxon>Dikarya</taxon>
        <taxon>Ascomycota</taxon>
        <taxon>Pezizomycotina</taxon>
        <taxon>Eurotiomycetes</taxon>
        <taxon>Eurotiomycetidae</taxon>
        <taxon>Eurotiales</taxon>
        <taxon>Aspergillaceae</taxon>
        <taxon>Penicillium</taxon>
    </lineage>
</organism>
<evidence type="ECO:0000256" key="1">
    <source>
        <dbReference type="SAM" id="MobiDB-lite"/>
    </source>
</evidence>
<evidence type="ECO:0000259" key="3">
    <source>
        <dbReference type="Pfam" id="PF20493"/>
    </source>
</evidence>
<feature type="chain" id="PRO_5042207924" description="WD-like domain-containing protein" evidence="2">
    <location>
        <begin position="21"/>
        <end position="157"/>
    </location>
</feature>
<dbReference type="RefSeq" id="XP_056748077.1">
    <property type="nucleotide sequence ID" value="XM_056902790.1"/>
</dbReference>
<keyword evidence="2" id="KW-0732">Signal</keyword>
<feature type="signal peptide" evidence="2">
    <location>
        <begin position="1"/>
        <end position="20"/>
    </location>
</feature>
<dbReference type="AlphaFoldDB" id="A0AAD6DMD0"/>
<sequence length="157" mass="17282">MHFNTMTLMLVSALATGLMATPIQEQDAVTDWVEHSREIGKTGGHLIYFGPRNGTETPESQEEGNTLQQRSCGYSSKEPNIPKSPRQICYQGDSGKNTFCCVSWHNAITGLKKKDLAPYADKILKTCTQNAISGKTSDVHVHHKCTDVCLSNRGTHC</sequence>
<comment type="caution">
    <text evidence="4">The sequence shown here is derived from an EMBL/GenBank/DDBJ whole genome shotgun (WGS) entry which is preliminary data.</text>
</comment>